<reference evidence="2" key="1">
    <citation type="submission" date="2017-03" db="EMBL/GenBank/DDBJ databases">
        <title>Draft genome sequence of Moraxella equi CCUG 4950T type strain.</title>
        <authorList>
            <person name="Salva-Serra F."/>
            <person name="Engstrom-Jakobsson H."/>
            <person name="Thorell K."/>
            <person name="Jaen-Luchoro D."/>
            <person name="Gonzales-Siles L."/>
            <person name="Karlsson R."/>
            <person name="Yazdan S."/>
            <person name="Boulund F."/>
            <person name="Johnning A."/>
            <person name="Engstrand L."/>
            <person name="Kristiansson E."/>
            <person name="Moore E."/>
        </authorList>
    </citation>
    <scope>NUCLEOTIDE SEQUENCE [LARGE SCALE GENOMIC DNA]</scope>
    <source>
        <strain evidence="2">CCUG 4441</strain>
    </source>
</reference>
<proteinExistence type="predicted"/>
<name>A0A1V4GMP2_MORLA</name>
<evidence type="ECO:0000313" key="2">
    <source>
        <dbReference type="Proteomes" id="UP000191025"/>
    </source>
</evidence>
<protein>
    <submittedName>
        <fullName evidence="1">Uncharacterized protein</fullName>
    </submittedName>
</protein>
<organism evidence="1 2">
    <name type="scientific">Moraxella lacunata</name>
    <dbReference type="NCBI Taxonomy" id="477"/>
    <lineage>
        <taxon>Bacteria</taxon>
        <taxon>Pseudomonadati</taxon>
        <taxon>Pseudomonadota</taxon>
        <taxon>Gammaproteobacteria</taxon>
        <taxon>Moraxellales</taxon>
        <taxon>Moraxellaceae</taxon>
        <taxon>Moraxella</taxon>
    </lineage>
</organism>
<evidence type="ECO:0000313" key="1">
    <source>
        <dbReference type="EMBL" id="OPH33698.1"/>
    </source>
</evidence>
<gene>
    <name evidence="1" type="ORF">B5J94_12695</name>
</gene>
<accession>A0A1V4GMP2</accession>
<dbReference type="EMBL" id="MXAN01000103">
    <property type="protein sequence ID" value="OPH33698.1"/>
    <property type="molecule type" value="Genomic_DNA"/>
</dbReference>
<comment type="caution">
    <text evidence="1">The sequence shown here is derived from an EMBL/GenBank/DDBJ whole genome shotgun (WGS) entry which is preliminary data.</text>
</comment>
<sequence length="82" mass="9598">MNTPTLTLSRRYHLLLQRNDTWRLLTAKRAPIILACAEQLFMSQNQTPTMDMAVQLLTNCFNEFIHDKELIDKDPHTLAKQE</sequence>
<dbReference type="AlphaFoldDB" id="A0A1V4GMP2"/>
<dbReference type="Proteomes" id="UP000191025">
    <property type="component" value="Unassembled WGS sequence"/>
</dbReference>
<dbReference type="RefSeq" id="WP_062501527.1">
    <property type="nucleotide sequence ID" value="NZ_MXAN01000103.1"/>
</dbReference>